<evidence type="ECO:0000256" key="2">
    <source>
        <dbReference type="SAM" id="MobiDB-lite"/>
    </source>
</evidence>
<keyword evidence="4" id="KW-1185">Reference proteome</keyword>
<gene>
    <name evidence="3" type="ORF">CANTADRAFT_8176</name>
</gene>
<dbReference type="Pfam" id="PF03357">
    <property type="entry name" value="Snf7"/>
    <property type="match status" value="1"/>
</dbReference>
<feature type="region of interest" description="Disordered" evidence="2">
    <location>
        <begin position="390"/>
        <end position="476"/>
    </location>
</feature>
<sequence>MDHTAMIRSNPHFKESRLNSLYSNFNNLKVLNPEGYEANIQAWGSLFADILNQGYIQDSRISIPSHDPDLYLFLSIPLYGKPASLGVILTELVLRKVLLPYSHYKALSEPYVNENKTRLSDYLLPQKWLQWGLAGIAGGYNAALKDGSLVRDRYISWDSLTSIASKCDEAIKEEITQSGTYSGSLHNDLTLYELLRDKLKLSKVDFETVLIYLSRDKHMCTVKEIDEVKYIRYDSKPEEITENEVRVINLKSTIRNLEQRKNYIDLKIQGLEKDMKSLLTMKDQEQRKLRLKHLLKTRVVLRKSLENCSISYNELHAVLVKIDDSTMNINIHEQLLNSSKVLKNLNSKISIESIDDLKLDIEEEMRMTDEVSEALGGNEINEEVEEEFAALEKEETEKHRKEKQRKEKEEKEQQEERERKEDKEQLTQTEPSSKKIPDTEKVSSSDKVLEDLKNLSIEPARSNAKNKTTQPVLEHA</sequence>
<organism evidence="3 4">
    <name type="scientific">Suhomyces tanzawaensis NRRL Y-17324</name>
    <dbReference type="NCBI Taxonomy" id="984487"/>
    <lineage>
        <taxon>Eukaryota</taxon>
        <taxon>Fungi</taxon>
        <taxon>Dikarya</taxon>
        <taxon>Ascomycota</taxon>
        <taxon>Saccharomycotina</taxon>
        <taxon>Pichiomycetes</taxon>
        <taxon>Debaryomycetaceae</taxon>
        <taxon>Suhomyces</taxon>
    </lineage>
</organism>
<evidence type="ECO:0000256" key="1">
    <source>
        <dbReference type="SAM" id="Coils"/>
    </source>
</evidence>
<feature type="coiled-coil region" evidence="1">
    <location>
        <begin position="240"/>
        <end position="288"/>
    </location>
</feature>
<dbReference type="Proteomes" id="UP000094285">
    <property type="component" value="Unassembled WGS sequence"/>
</dbReference>
<dbReference type="InterPro" id="IPR005024">
    <property type="entry name" value="Snf7_fam"/>
</dbReference>
<dbReference type="OrthoDB" id="10250120at2759"/>
<accession>A0A1E4SBX8</accession>
<protein>
    <submittedName>
        <fullName evidence="3">Uncharacterized protein</fullName>
    </submittedName>
</protein>
<feature type="compositionally biased region" description="Basic and acidic residues" evidence="2">
    <location>
        <begin position="432"/>
        <end position="453"/>
    </location>
</feature>
<feature type="compositionally biased region" description="Polar residues" evidence="2">
    <location>
        <begin position="463"/>
        <end position="476"/>
    </location>
</feature>
<evidence type="ECO:0000313" key="4">
    <source>
        <dbReference type="Proteomes" id="UP000094285"/>
    </source>
</evidence>
<dbReference type="GeneID" id="30985386"/>
<reference evidence="4" key="1">
    <citation type="submission" date="2016-05" db="EMBL/GenBank/DDBJ databases">
        <title>Comparative genomics of biotechnologically important yeasts.</title>
        <authorList>
            <consortium name="DOE Joint Genome Institute"/>
            <person name="Riley R."/>
            <person name="Haridas S."/>
            <person name="Wolfe K.H."/>
            <person name="Lopes M.R."/>
            <person name="Hittinger C.T."/>
            <person name="Goker M."/>
            <person name="Salamov A."/>
            <person name="Wisecaver J."/>
            <person name="Long T.M."/>
            <person name="Aerts A.L."/>
            <person name="Barry K."/>
            <person name="Choi C."/>
            <person name="Clum A."/>
            <person name="Coughlan A.Y."/>
            <person name="Deshpande S."/>
            <person name="Douglass A.P."/>
            <person name="Hanson S.J."/>
            <person name="Klenk H.-P."/>
            <person name="Labutti K."/>
            <person name="Lapidus A."/>
            <person name="Lindquist E."/>
            <person name="Lipzen A."/>
            <person name="Meier-Kolthoff J.P."/>
            <person name="Ohm R.A."/>
            <person name="Otillar R.P."/>
            <person name="Pangilinan J."/>
            <person name="Peng Y."/>
            <person name="Rokas A."/>
            <person name="Rosa C.A."/>
            <person name="Scheuner C."/>
            <person name="Sibirny A.A."/>
            <person name="Slot J.C."/>
            <person name="Stielow J.B."/>
            <person name="Sun H."/>
            <person name="Kurtzman C.P."/>
            <person name="Blackwell M."/>
            <person name="Grigoriev I.V."/>
            <person name="Jeffries T.W."/>
        </authorList>
    </citation>
    <scope>NUCLEOTIDE SEQUENCE [LARGE SCALE GENOMIC DNA]</scope>
    <source>
        <strain evidence="4">NRRL Y-17324</strain>
    </source>
</reference>
<proteinExistence type="predicted"/>
<name>A0A1E4SBX8_9ASCO</name>
<dbReference type="AlphaFoldDB" id="A0A1E4SBX8"/>
<feature type="compositionally biased region" description="Basic and acidic residues" evidence="2">
    <location>
        <begin position="390"/>
        <end position="425"/>
    </location>
</feature>
<dbReference type="EMBL" id="KV453916">
    <property type="protein sequence ID" value="ODV77009.1"/>
    <property type="molecule type" value="Genomic_DNA"/>
</dbReference>
<dbReference type="RefSeq" id="XP_020062131.1">
    <property type="nucleotide sequence ID" value="XM_020211250.1"/>
</dbReference>
<keyword evidence="1" id="KW-0175">Coiled coil</keyword>
<dbReference type="GO" id="GO:0007034">
    <property type="term" value="P:vacuolar transport"/>
    <property type="evidence" value="ECO:0007669"/>
    <property type="project" value="InterPro"/>
</dbReference>
<dbReference type="STRING" id="984487.A0A1E4SBX8"/>
<evidence type="ECO:0000313" key="3">
    <source>
        <dbReference type="EMBL" id="ODV77009.1"/>
    </source>
</evidence>